<name>A0A7W7CGC6_9PSEU</name>
<dbReference type="EMBL" id="JACHMH010000001">
    <property type="protein sequence ID" value="MBB4680432.1"/>
    <property type="molecule type" value="Genomic_DNA"/>
</dbReference>
<keyword evidence="3" id="KW-1185">Reference proteome</keyword>
<organism evidence="2 3">
    <name type="scientific">Crossiella cryophila</name>
    <dbReference type="NCBI Taxonomy" id="43355"/>
    <lineage>
        <taxon>Bacteria</taxon>
        <taxon>Bacillati</taxon>
        <taxon>Actinomycetota</taxon>
        <taxon>Actinomycetes</taxon>
        <taxon>Pseudonocardiales</taxon>
        <taxon>Pseudonocardiaceae</taxon>
        <taxon>Crossiella</taxon>
    </lineage>
</organism>
<evidence type="ECO:0000313" key="2">
    <source>
        <dbReference type="EMBL" id="MBB4680432.1"/>
    </source>
</evidence>
<protein>
    <submittedName>
        <fullName evidence="2">Uncharacterized protein</fullName>
    </submittedName>
</protein>
<gene>
    <name evidence="2" type="ORF">HNR67_006550</name>
</gene>
<proteinExistence type="predicted"/>
<feature type="region of interest" description="Disordered" evidence="1">
    <location>
        <begin position="33"/>
        <end position="55"/>
    </location>
</feature>
<accession>A0A7W7CGC6</accession>
<reference evidence="2 3" key="1">
    <citation type="submission" date="2020-08" db="EMBL/GenBank/DDBJ databases">
        <title>Sequencing the genomes of 1000 actinobacteria strains.</title>
        <authorList>
            <person name="Klenk H.-P."/>
        </authorList>
    </citation>
    <scope>NUCLEOTIDE SEQUENCE [LARGE SCALE GENOMIC DNA]</scope>
    <source>
        <strain evidence="2 3">DSM 44230</strain>
    </source>
</reference>
<evidence type="ECO:0000256" key="1">
    <source>
        <dbReference type="SAM" id="MobiDB-lite"/>
    </source>
</evidence>
<sequence>MLQQLLPGDDQFPARAGAAEPAAAAAARLGLDRRSTGLGRRRLGGRLQGQGEEPR</sequence>
<evidence type="ECO:0000313" key="3">
    <source>
        <dbReference type="Proteomes" id="UP000533598"/>
    </source>
</evidence>
<feature type="region of interest" description="Disordered" evidence="1">
    <location>
        <begin position="1"/>
        <end position="21"/>
    </location>
</feature>
<dbReference type="AlphaFoldDB" id="A0A7W7CGC6"/>
<dbReference type="Proteomes" id="UP000533598">
    <property type="component" value="Unassembled WGS sequence"/>
</dbReference>
<dbReference type="RefSeq" id="WP_185006230.1">
    <property type="nucleotide sequence ID" value="NZ_BAAAUI010000005.1"/>
</dbReference>
<comment type="caution">
    <text evidence="2">The sequence shown here is derived from an EMBL/GenBank/DDBJ whole genome shotgun (WGS) entry which is preliminary data.</text>
</comment>